<accession>A0A2S4ZXJ1</accession>
<proteinExistence type="inferred from homology"/>
<keyword evidence="5" id="KW-0998">Cell outer membrane</keyword>
<dbReference type="OrthoDB" id="9783641at2"/>
<keyword evidence="3" id="KW-0732">Signal</keyword>
<reference evidence="8 9" key="1">
    <citation type="submission" date="2018-01" db="EMBL/GenBank/DDBJ databases">
        <authorList>
            <person name="Gaut B.S."/>
            <person name="Morton B.R."/>
            <person name="Clegg M.T."/>
            <person name="Duvall M.R."/>
        </authorList>
    </citation>
    <scope>NUCLEOTIDE SEQUENCE [LARGE SCALE GENOMIC DNA]</scope>
    <source>
        <strain evidence="8 9">HR-AV</strain>
    </source>
</reference>
<comment type="caution">
    <text evidence="8">The sequence shown here is derived from an EMBL/GenBank/DDBJ whole genome shotgun (WGS) entry which is preliminary data.</text>
</comment>
<evidence type="ECO:0000259" key="6">
    <source>
        <dbReference type="Pfam" id="PF07980"/>
    </source>
</evidence>
<dbReference type="InterPro" id="IPR012944">
    <property type="entry name" value="SusD_RagB_dom"/>
</dbReference>
<dbReference type="EMBL" id="PQVF01000015">
    <property type="protein sequence ID" value="POY35006.1"/>
    <property type="molecule type" value="Genomic_DNA"/>
</dbReference>
<feature type="domain" description="SusD-like N-terminal" evidence="7">
    <location>
        <begin position="93"/>
        <end position="222"/>
    </location>
</feature>
<evidence type="ECO:0000256" key="4">
    <source>
        <dbReference type="ARBA" id="ARBA00023136"/>
    </source>
</evidence>
<evidence type="ECO:0000256" key="3">
    <source>
        <dbReference type="ARBA" id="ARBA00022729"/>
    </source>
</evidence>
<dbReference type="InterPro" id="IPR011990">
    <property type="entry name" value="TPR-like_helical_dom_sf"/>
</dbReference>
<dbReference type="Pfam" id="PF14322">
    <property type="entry name" value="SusD-like_3"/>
    <property type="match status" value="1"/>
</dbReference>
<dbReference type="InterPro" id="IPR033985">
    <property type="entry name" value="SusD-like_N"/>
</dbReference>
<dbReference type="CDD" id="cd08977">
    <property type="entry name" value="SusD"/>
    <property type="match status" value="1"/>
</dbReference>
<dbReference type="Pfam" id="PF07980">
    <property type="entry name" value="SusD_RagB"/>
    <property type="match status" value="1"/>
</dbReference>
<dbReference type="Proteomes" id="UP000236893">
    <property type="component" value="Unassembled WGS sequence"/>
</dbReference>
<evidence type="ECO:0000256" key="1">
    <source>
        <dbReference type="ARBA" id="ARBA00004442"/>
    </source>
</evidence>
<evidence type="ECO:0000259" key="7">
    <source>
        <dbReference type="Pfam" id="PF14322"/>
    </source>
</evidence>
<name>A0A2S4ZXJ1_9SPHI</name>
<evidence type="ECO:0000313" key="8">
    <source>
        <dbReference type="EMBL" id="POY35006.1"/>
    </source>
</evidence>
<keyword evidence="9" id="KW-1185">Reference proteome</keyword>
<dbReference type="Gene3D" id="1.25.40.390">
    <property type="match status" value="1"/>
</dbReference>
<dbReference type="SUPFAM" id="SSF48452">
    <property type="entry name" value="TPR-like"/>
    <property type="match status" value="1"/>
</dbReference>
<comment type="subcellular location">
    <subcellularLocation>
        <location evidence="1">Cell outer membrane</location>
    </subcellularLocation>
</comment>
<evidence type="ECO:0000256" key="2">
    <source>
        <dbReference type="ARBA" id="ARBA00006275"/>
    </source>
</evidence>
<gene>
    <name evidence="8" type="ORF">C3K47_17260</name>
</gene>
<feature type="domain" description="RagB/SusD" evidence="6">
    <location>
        <begin position="368"/>
        <end position="492"/>
    </location>
</feature>
<organism evidence="8 9">
    <name type="scientific">Solitalea longa</name>
    <dbReference type="NCBI Taxonomy" id="2079460"/>
    <lineage>
        <taxon>Bacteria</taxon>
        <taxon>Pseudomonadati</taxon>
        <taxon>Bacteroidota</taxon>
        <taxon>Sphingobacteriia</taxon>
        <taxon>Sphingobacteriales</taxon>
        <taxon>Sphingobacteriaceae</taxon>
        <taxon>Solitalea</taxon>
    </lineage>
</organism>
<dbReference type="AlphaFoldDB" id="A0A2S4ZXJ1"/>
<keyword evidence="4" id="KW-0472">Membrane</keyword>
<evidence type="ECO:0000313" key="9">
    <source>
        <dbReference type="Proteomes" id="UP000236893"/>
    </source>
</evidence>
<comment type="similarity">
    <text evidence="2">Belongs to the SusD family.</text>
</comment>
<sequence length="492" mass="55985">MNIMKKKLLYIPLIPLLLTVNSCTNLDEKLYNTIPTDEYGKTPQEIETIVGRAYASLRGYAGHFPLDYTYELNENASDEAVIPTRGTDWYDGGVHQRVQRHNWKPDENLIQVTWEMLYSGITIVNSIIFQVDQSSLTADQKANVKAELRGVRAYYYYRLCDMFGNVPLQIDYNDKEVKAKSTRAEVFNFIESELKDIVGKLPTSGYGKFTKAAGYSLLARLYINAEVFKGTPMWQECIDACDQVTGYSLQTNFLDNFLTENQGSVENIFVVPYDATVTLGNFKQSLALHYQSRVAFQTTADFVNGYCCEPGVYGKFEENDARRKGLLQGPLLAPDGSQLLQSDGNPVNYTDAVSLESATQSDGIRDIKYQNSKGDKWERSNDYVLIRYAEVMLMKAEALIRLGRGGQAQPIVAAVRKRANVETPANVDLDFMYDELLREFLFEEHRRTDQIRFGKFSVEGWEMNQTDKRREIYPIPTSAMQTNNKLVQNPGY</sequence>
<dbReference type="GO" id="GO:0009279">
    <property type="term" value="C:cell outer membrane"/>
    <property type="evidence" value="ECO:0007669"/>
    <property type="project" value="UniProtKB-SubCell"/>
</dbReference>
<evidence type="ECO:0000256" key="5">
    <source>
        <dbReference type="ARBA" id="ARBA00023237"/>
    </source>
</evidence>
<protein>
    <submittedName>
        <fullName evidence="8">RagB/SusD family nutrient uptake outer membrane protein</fullName>
    </submittedName>
</protein>